<reference evidence="5" key="2">
    <citation type="submission" date="2025-09" db="UniProtKB">
        <authorList>
            <consortium name="Ensembl"/>
        </authorList>
    </citation>
    <scope>IDENTIFICATION</scope>
</reference>
<dbReference type="SUPFAM" id="SSF111347">
    <property type="entry name" value="Rap/Ran-GAP"/>
    <property type="match status" value="1"/>
</dbReference>
<evidence type="ECO:0000259" key="4">
    <source>
        <dbReference type="PROSITE" id="PS50085"/>
    </source>
</evidence>
<dbReference type="Ensembl" id="ENSNBRT00000013133.1">
    <property type="protein sequence ID" value="ENSNBRP00000012769.1"/>
    <property type="gene ID" value="ENSNBRG00000009872.1"/>
</dbReference>
<feature type="compositionally biased region" description="Basic and acidic residues" evidence="3">
    <location>
        <begin position="838"/>
        <end position="865"/>
    </location>
</feature>
<name>A0A3Q4MKA5_NEOBR</name>
<dbReference type="Proteomes" id="UP000261580">
    <property type="component" value="Unassembled WGS sequence"/>
</dbReference>
<feature type="region of interest" description="Disordered" evidence="3">
    <location>
        <begin position="943"/>
        <end position="994"/>
    </location>
</feature>
<proteinExistence type="predicted"/>
<dbReference type="InterPro" id="IPR000331">
    <property type="entry name" value="Rap/Ran_GAP_dom"/>
</dbReference>
<dbReference type="GO" id="GO:0051056">
    <property type="term" value="P:regulation of small GTPase mediated signal transduction"/>
    <property type="evidence" value="ECO:0007669"/>
    <property type="project" value="InterPro"/>
</dbReference>
<feature type="compositionally biased region" description="Low complexity" evidence="3">
    <location>
        <begin position="824"/>
        <end position="835"/>
    </location>
</feature>
<dbReference type="InterPro" id="IPR027107">
    <property type="entry name" value="Tuberin/Ral-act_asu"/>
</dbReference>
<dbReference type="InterPro" id="IPR035974">
    <property type="entry name" value="Rap/Ran-GAP_sf"/>
</dbReference>
<dbReference type="Bgee" id="ENSNBRG00000009872">
    <property type="expression patterns" value="Expressed in heart and 9 other cell types or tissues"/>
</dbReference>
<dbReference type="OMA" id="ELMRNGW"/>
<feature type="domain" description="Rap-GAP" evidence="4">
    <location>
        <begin position="1726"/>
        <end position="1934"/>
    </location>
</feature>
<evidence type="ECO:0000256" key="1">
    <source>
        <dbReference type="ARBA" id="ARBA00022468"/>
    </source>
</evidence>
<feature type="region of interest" description="Disordered" evidence="3">
    <location>
        <begin position="1406"/>
        <end position="1427"/>
    </location>
</feature>
<dbReference type="STRING" id="32507.ENSNBRP00000012769"/>
<evidence type="ECO:0000256" key="2">
    <source>
        <dbReference type="ARBA" id="ARBA00022553"/>
    </source>
</evidence>
<evidence type="ECO:0000313" key="6">
    <source>
        <dbReference type="Proteomes" id="UP000261580"/>
    </source>
</evidence>
<dbReference type="GO" id="GO:0005634">
    <property type="term" value="C:nucleus"/>
    <property type="evidence" value="ECO:0007669"/>
    <property type="project" value="InterPro"/>
</dbReference>
<dbReference type="PROSITE" id="PS50085">
    <property type="entry name" value="RAPGAP"/>
    <property type="match status" value="1"/>
</dbReference>
<dbReference type="InterPro" id="IPR016024">
    <property type="entry name" value="ARM-type_fold"/>
</dbReference>
<feature type="compositionally biased region" description="Low complexity" evidence="3">
    <location>
        <begin position="866"/>
        <end position="890"/>
    </location>
</feature>
<dbReference type="PANTHER" id="PTHR10063">
    <property type="entry name" value="TUBERIN"/>
    <property type="match status" value="1"/>
</dbReference>
<dbReference type="SUPFAM" id="SSF48371">
    <property type="entry name" value="ARM repeat"/>
    <property type="match status" value="1"/>
</dbReference>
<feature type="compositionally biased region" description="Basic and acidic residues" evidence="3">
    <location>
        <begin position="1563"/>
        <end position="1577"/>
    </location>
</feature>
<keyword evidence="6" id="KW-1185">Reference proteome</keyword>
<feature type="compositionally biased region" description="Polar residues" evidence="3">
    <location>
        <begin position="943"/>
        <end position="973"/>
    </location>
</feature>
<feature type="region of interest" description="Disordered" evidence="3">
    <location>
        <begin position="347"/>
        <end position="376"/>
    </location>
</feature>
<feature type="compositionally biased region" description="Polar residues" evidence="3">
    <location>
        <begin position="355"/>
        <end position="373"/>
    </location>
</feature>
<sequence length="1978" mass="221768">MFSKKPHGDVKKSTQKVLDPKKDVLTRLKHLRIVIENAEPAELKQFFDLNYSHIYYVFFENFVTIEVSLKQKGHKSQREELDSILFIFEKILQLLPERIQSRWQFHSIGNSLLTSILHCGHSHGYSICNIRREGVRLFLLWMQALQSNAEREQLCMFACLIPGFPAPLCHGTPRTLDTLINPPLSLTETQVIPEEITPLVPPQSGDKNQEDLTAYFLEALLKYMVNQAKSLEWRCKENHERGFSFLFGHFRKFYLPHIFPNFSMETSLYSPMLDVPPMRSKPYYSVVRREQDSGETLYCTKESFLQARVVFIRWLVSFWLEPRPNTHTHIPGTEGENVPKNIQVSMSAGTEPEQSHSNTSTLTEREPSSSSLCSMDEEQLTDMEVVRRVLTSSRTNVNFITEIFRQAFLLPMCEAAAMRKVVRVYQEWISMEDKPVFMKEPEEGPYPIVTATSMDTGSQFGDKDDEVRNFVKSVIELLEYSVHAGVQTTLQVFITHSSNVFLLEPANDIKILLEEHVDMCKRVLNIYRSLVMHETMDQKTWEQILLVLLRVTESVMKRPPSIMPQGKKNNTLSGRLAGPIFQTLIVAWIKGNLNVYISRELWDDLLSVLSSLTCWEELVTEWSLTMETLTKVLARNLYSVDLNELPLDKLSEQKQKKHKGKGIGPESQRQVVDRSFSKGWSRDQPGQAAAMRQRSATTAGSPGIEKARSIVRQKTVDLEDPPITLASRTSRMRHSSQSDETPPISCSEVFHGGACDVDTPAPSSLARSSSASDIMEPFIAERVKANKEEVVQKARPVSTDVGSSNPNFSDLMDEFIQERLRAKGTSGRRGSSPGSLEVPRDLPELLEASHSRDGSRPLDDLRPVDDPGVPSEWTSPASASGSDVISSDSQSDSFNAFQYSTCKFDRGGGRGSSLDQDSLGGGVACEEHEVASLTTLHIDSETSSLSHTVTVTGSESASPMHSLGGSRSQTPSPATLTAEHTEHTHSHSHTHLQLDQKLHNSVLQTPDDLETSEFPSEDCSVMAGGSLTGWHADVATVMWRRMLGILGDVNSIKDPEIHAQVFDYLCELWQNLAKIRDNLGISLDNQSSPPPPVLIPPLRILTPWLFKATMLTERYKQGKLHAYKLICRIMKRRQDVSPNTDYLTHFYNIMHQGLLHQDQDIVNTIIKHCSPRFFSIGLPGATMLILDFIIAASRVTACSSLNAPRVEAQILLGSLVCFPNFYGELPALHPTTADVVLTKFPDVKEHIVKTILTSARDEPSAPARCVALCSLGIWLCEELAHGTQHPQIKDALNVICVTLKVSFKNCGGFTVSHNFRGINAHFNLTLFFQILIATITYLLPTTESSPHELDKRVSCSHSLNNTFLKTRWIVLHGCVYGAQSFSNPKYFPLQLSDLLNPDYDPFLPLENLREPEPLHSPDSERSSKLQPVTEVRSRIQQGLVSIAARTVITHLLNHLGHYPMSGGPATLSSQVCENQDNPFCESADLGPELFHSPNLQFLVLNGSTLLSVLQIRSESGVPGGGMTAGLSSAPACVRVIIRDVAGKHSWDSAVLYGPPPCSPNSPEGEKDEHRMDSEADQAKSSLEQHLAPPLAKRVCREAVPAWDSLREGDDALDEMLQYLGYSSPECLQRAGMPLNIPAPPPVCVSEKQENDVINAILKQSAAERDFVLHVRELNMRAVHQTEPETQTPQSAFYYCRLLINILGLNSWEKRSSFHLLRKNEKLLRELKNLDSRQCRETHKIAVFYVAEGQEDKHSILTNTAGSQAYEDFVSGLGWEVDLPTHCAFMGGLQRNRSTGQTTPYYATSTTEVIYHVSTRMPHDQDLNLTKKLRHLGNDEVHIVWSEHSRDYRRGIIPTEFGDVLIIIYPMKNHMYSIHILKKPEVPFFGPLFDGAIVDMKILPTMVRATAINASRALKSLIPLYQNFYEERARYLENIVQNHQEPTTFEDYAARVYSPAPCTHLPSDTGKTTAAAATPVKNV</sequence>
<keyword evidence="1" id="KW-0343">GTPase activation</keyword>
<organism evidence="5 6">
    <name type="scientific">Neolamprologus brichardi</name>
    <name type="common">Fairy cichlid</name>
    <name type="synonym">Lamprologus brichardi</name>
    <dbReference type="NCBI Taxonomy" id="32507"/>
    <lineage>
        <taxon>Eukaryota</taxon>
        <taxon>Metazoa</taxon>
        <taxon>Chordata</taxon>
        <taxon>Craniata</taxon>
        <taxon>Vertebrata</taxon>
        <taxon>Euteleostomi</taxon>
        <taxon>Actinopterygii</taxon>
        <taxon>Neopterygii</taxon>
        <taxon>Teleostei</taxon>
        <taxon>Neoteleostei</taxon>
        <taxon>Acanthomorphata</taxon>
        <taxon>Ovalentaria</taxon>
        <taxon>Cichlomorphae</taxon>
        <taxon>Cichliformes</taxon>
        <taxon>Cichlidae</taxon>
        <taxon>African cichlids</taxon>
        <taxon>Pseudocrenilabrinae</taxon>
        <taxon>Lamprologini</taxon>
        <taxon>Neolamprologus</taxon>
    </lineage>
</organism>
<feature type="compositionally biased region" description="Basic and acidic residues" evidence="3">
    <location>
        <begin position="1407"/>
        <end position="1423"/>
    </location>
</feature>
<evidence type="ECO:0000313" key="5">
    <source>
        <dbReference type="Ensembl" id="ENSNBRP00000012769.1"/>
    </source>
</evidence>
<dbReference type="PANTHER" id="PTHR10063:SF3">
    <property type="entry name" value="RAL GTPASE-ACTIVATING PROTEIN SUBUNIT ALPHA-1"/>
    <property type="match status" value="1"/>
</dbReference>
<dbReference type="FunFam" id="3.40.50.11210:FF:000001">
    <property type="entry name" value="Ral GTPase-activating protein subunit alpha-1 isoform 1"/>
    <property type="match status" value="1"/>
</dbReference>
<reference evidence="5" key="1">
    <citation type="submission" date="2025-08" db="UniProtKB">
        <authorList>
            <consortium name="Ensembl"/>
        </authorList>
    </citation>
    <scope>IDENTIFICATION</scope>
</reference>
<dbReference type="GO" id="GO:0005096">
    <property type="term" value="F:GTPase activator activity"/>
    <property type="evidence" value="ECO:0007669"/>
    <property type="project" value="UniProtKB-KW"/>
</dbReference>
<dbReference type="Pfam" id="PF02145">
    <property type="entry name" value="Rap_GAP"/>
    <property type="match status" value="1"/>
</dbReference>
<feature type="region of interest" description="Disordered" evidence="3">
    <location>
        <begin position="822"/>
        <end position="890"/>
    </location>
</feature>
<protein>
    <submittedName>
        <fullName evidence="5">Ral GTPase activating protein catalytic subunit alpha 1</fullName>
    </submittedName>
</protein>
<dbReference type="Pfam" id="PF20412">
    <property type="entry name" value="RALGAPB_N"/>
    <property type="match status" value="1"/>
</dbReference>
<keyword evidence="2" id="KW-0597">Phosphoprotein</keyword>
<feature type="region of interest" description="Disordered" evidence="3">
    <location>
        <begin position="1551"/>
        <end position="1578"/>
    </location>
</feature>
<feature type="region of interest" description="Disordered" evidence="3">
    <location>
        <begin position="651"/>
        <end position="704"/>
    </location>
</feature>
<feature type="region of interest" description="Disordered" evidence="3">
    <location>
        <begin position="789"/>
        <end position="810"/>
    </location>
</feature>
<dbReference type="GO" id="GO:0005737">
    <property type="term" value="C:cytoplasm"/>
    <property type="evidence" value="ECO:0007669"/>
    <property type="project" value="TreeGrafter"/>
</dbReference>
<dbReference type="GeneTree" id="ENSGT00950000183139"/>
<dbReference type="Gene3D" id="3.40.50.11210">
    <property type="entry name" value="Rap/Ran-GAP"/>
    <property type="match status" value="1"/>
</dbReference>
<dbReference type="InterPro" id="IPR046859">
    <property type="entry name" value="RGPA/RALGAPB_N"/>
</dbReference>
<evidence type="ECO:0000256" key="3">
    <source>
        <dbReference type="SAM" id="MobiDB-lite"/>
    </source>
</evidence>
<accession>A0A3Q4MKA5</accession>